<keyword evidence="7" id="KW-1185">Reference proteome</keyword>
<accession>A0A366JWJ0</accession>
<keyword evidence="3" id="KW-0067">ATP-binding</keyword>
<dbReference type="AlphaFoldDB" id="A0A366JWJ0"/>
<dbReference type="Pfam" id="PF00579">
    <property type="entry name" value="tRNA-synt_1b"/>
    <property type="match status" value="1"/>
</dbReference>
<evidence type="ECO:0000313" key="7">
    <source>
        <dbReference type="Proteomes" id="UP000252731"/>
    </source>
</evidence>
<evidence type="ECO:0000256" key="3">
    <source>
        <dbReference type="ARBA" id="ARBA00022840"/>
    </source>
</evidence>
<protein>
    <submittedName>
        <fullName evidence="6">tRNA synthetase class I (W and Y)</fullName>
    </submittedName>
</protein>
<dbReference type="InterPro" id="IPR002305">
    <property type="entry name" value="aa-tRNA-synth_Ic"/>
</dbReference>
<dbReference type="Proteomes" id="UP000252731">
    <property type="component" value="Unassembled WGS sequence"/>
</dbReference>
<gene>
    <name evidence="6" type="ORF">DFO70_106186</name>
</gene>
<dbReference type="GO" id="GO:0006418">
    <property type="term" value="P:tRNA aminoacylation for protein translation"/>
    <property type="evidence" value="ECO:0007669"/>
    <property type="project" value="InterPro"/>
</dbReference>
<evidence type="ECO:0000256" key="2">
    <source>
        <dbReference type="ARBA" id="ARBA00022741"/>
    </source>
</evidence>
<comment type="caution">
    <text evidence="6">The sequence shown here is derived from an EMBL/GenBank/DDBJ whole genome shotgun (WGS) entry which is preliminary data.</text>
</comment>
<keyword evidence="2" id="KW-0547">Nucleotide-binding</keyword>
<dbReference type="Gene3D" id="3.40.50.620">
    <property type="entry name" value="HUPs"/>
    <property type="match status" value="1"/>
</dbReference>
<evidence type="ECO:0000313" key="6">
    <source>
        <dbReference type="EMBL" id="RBP93055.1"/>
    </source>
</evidence>
<evidence type="ECO:0000256" key="5">
    <source>
        <dbReference type="ARBA" id="ARBA00023146"/>
    </source>
</evidence>
<dbReference type="EMBL" id="QNSF01000006">
    <property type="protein sequence ID" value="RBP93055.1"/>
    <property type="molecule type" value="Genomic_DNA"/>
</dbReference>
<proteinExistence type="predicted"/>
<reference evidence="6 7" key="1">
    <citation type="submission" date="2018-06" db="EMBL/GenBank/DDBJ databases">
        <title>Freshwater and sediment microbial communities from various areas in North America, analyzing microbe dynamics in response to fracking.</title>
        <authorList>
            <person name="Lamendella R."/>
        </authorList>
    </citation>
    <scope>NUCLEOTIDE SEQUENCE [LARGE SCALE GENOMIC DNA]</scope>
    <source>
        <strain evidence="6 7">14_TX</strain>
    </source>
</reference>
<name>A0A366JWJ0_CYTFI</name>
<dbReference type="GO" id="GO:0004812">
    <property type="term" value="F:aminoacyl-tRNA ligase activity"/>
    <property type="evidence" value="ECO:0007669"/>
    <property type="project" value="UniProtKB-KW"/>
</dbReference>
<keyword evidence="4" id="KW-0648">Protein biosynthesis</keyword>
<dbReference type="STRING" id="1399.VL14_15045"/>
<dbReference type="InterPro" id="IPR014729">
    <property type="entry name" value="Rossmann-like_a/b/a_fold"/>
</dbReference>
<keyword evidence="5 6" id="KW-0030">Aminoacyl-tRNA synthetase</keyword>
<sequence length="68" mass="8057">MPYFEQFSKELDMDKVDLHYNSAWLSDLQFEVVIRLSASITVARLLLERNDFSERLSTNFSTHRFKGL</sequence>
<evidence type="ECO:0000256" key="1">
    <source>
        <dbReference type="ARBA" id="ARBA00022598"/>
    </source>
</evidence>
<organism evidence="6 7">
    <name type="scientific">Cytobacillus firmus</name>
    <name type="common">Bacillus firmus</name>
    <dbReference type="NCBI Taxonomy" id="1399"/>
    <lineage>
        <taxon>Bacteria</taxon>
        <taxon>Bacillati</taxon>
        <taxon>Bacillota</taxon>
        <taxon>Bacilli</taxon>
        <taxon>Bacillales</taxon>
        <taxon>Bacillaceae</taxon>
        <taxon>Cytobacillus</taxon>
    </lineage>
</organism>
<evidence type="ECO:0000256" key="4">
    <source>
        <dbReference type="ARBA" id="ARBA00022917"/>
    </source>
</evidence>
<dbReference type="GO" id="GO:0005524">
    <property type="term" value="F:ATP binding"/>
    <property type="evidence" value="ECO:0007669"/>
    <property type="project" value="UniProtKB-KW"/>
</dbReference>
<keyword evidence="1" id="KW-0436">Ligase</keyword>